<organism evidence="12 13">
    <name type="scientific">Variovorax paradoxus</name>
    <dbReference type="NCBI Taxonomy" id="34073"/>
    <lineage>
        <taxon>Bacteria</taxon>
        <taxon>Pseudomonadati</taxon>
        <taxon>Pseudomonadota</taxon>
        <taxon>Betaproteobacteria</taxon>
        <taxon>Burkholderiales</taxon>
        <taxon>Comamonadaceae</taxon>
        <taxon>Variovorax</taxon>
    </lineage>
</organism>
<name>A0A0D0ML77_VARPD</name>
<evidence type="ECO:0000256" key="5">
    <source>
        <dbReference type="ARBA" id="ARBA00022475"/>
    </source>
</evidence>
<evidence type="ECO:0000313" key="12">
    <source>
        <dbReference type="EMBL" id="KIQ30105.1"/>
    </source>
</evidence>
<evidence type="ECO:0000256" key="7">
    <source>
        <dbReference type="ARBA" id="ARBA00022692"/>
    </source>
</evidence>
<evidence type="ECO:0000256" key="4">
    <source>
        <dbReference type="ARBA" id="ARBA00022448"/>
    </source>
</evidence>
<reference evidence="12 13" key="1">
    <citation type="submission" date="2014-12" db="EMBL/GenBank/DDBJ databases">
        <title>16Stimator: statistical estimation of ribosomal gene copy numbers from draft genome assemblies.</title>
        <authorList>
            <person name="Perisin M.A."/>
            <person name="Vetter M."/>
            <person name="Gilbert J.A."/>
            <person name="Bergelson J."/>
        </authorList>
    </citation>
    <scope>NUCLEOTIDE SEQUENCE [LARGE SCALE GENOMIC DNA]</scope>
    <source>
        <strain evidence="12 13">MEDvA23</strain>
    </source>
</reference>
<evidence type="ECO:0000256" key="11">
    <source>
        <dbReference type="SAM" id="Phobius"/>
    </source>
</evidence>
<evidence type="ECO:0000256" key="1">
    <source>
        <dbReference type="ARBA" id="ARBA00004533"/>
    </source>
</evidence>
<evidence type="ECO:0000256" key="3">
    <source>
        <dbReference type="ARBA" id="ARBA00021563"/>
    </source>
</evidence>
<gene>
    <name evidence="12" type="ORF">RT97_18370</name>
</gene>
<keyword evidence="4" id="KW-0813">Transport</keyword>
<evidence type="ECO:0000256" key="9">
    <source>
        <dbReference type="ARBA" id="ARBA00023136"/>
    </source>
</evidence>
<dbReference type="GO" id="GO:0015628">
    <property type="term" value="P:protein secretion by the type II secretion system"/>
    <property type="evidence" value="ECO:0007669"/>
    <property type="project" value="InterPro"/>
</dbReference>
<comment type="similarity">
    <text evidence="2">Belongs to the GSP N family.</text>
</comment>
<evidence type="ECO:0000313" key="13">
    <source>
        <dbReference type="Proteomes" id="UP000032067"/>
    </source>
</evidence>
<protein>
    <recommendedName>
        <fullName evidence="3">Type II secretion system protein N</fullName>
    </recommendedName>
    <alternativeName>
        <fullName evidence="10">General secretion pathway protein N</fullName>
    </alternativeName>
</protein>
<dbReference type="InterPro" id="IPR022792">
    <property type="entry name" value="T2SS_protein-GspN"/>
</dbReference>
<keyword evidence="9 11" id="KW-0472">Membrane</keyword>
<accession>A0A0D0ML77</accession>
<dbReference type="OrthoDB" id="8558191at2"/>
<dbReference type="Pfam" id="PF01203">
    <property type="entry name" value="T2SSN"/>
    <property type="match status" value="1"/>
</dbReference>
<dbReference type="Proteomes" id="UP000032067">
    <property type="component" value="Unassembled WGS sequence"/>
</dbReference>
<feature type="transmembrane region" description="Helical" evidence="11">
    <location>
        <begin position="21"/>
        <end position="44"/>
    </location>
</feature>
<comment type="caution">
    <text evidence="12">The sequence shown here is derived from an EMBL/GenBank/DDBJ whole genome shotgun (WGS) entry which is preliminary data.</text>
</comment>
<dbReference type="GO" id="GO:0015627">
    <property type="term" value="C:type II protein secretion system complex"/>
    <property type="evidence" value="ECO:0007669"/>
    <property type="project" value="InterPro"/>
</dbReference>
<keyword evidence="11" id="KW-1133">Transmembrane helix</keyword>
<evidence type="ECO:0000256" key="2">
    <source>
        <dbReference type="ARBA" id="ARBA00007208"/>
    </source>
</evidence>
<dbReference type="GO" id="GO:0005886">
    <property type="term" value="C:plasma membrane"/>
    <property type="evidence" value="ECO:0007669"/>
    <property type="project" value="UniProtKB-SubCell"/>
</dbReference>
<dbReference type="RefSeq" id="WP_042580239.1">
    <property type="nucleotide sequence ID" value="NZ_JXQQ01000043.1"/>
</dbReference>
<keyword evidence="7 11" id="KW-0812">Transmembrane</keyword>
<evidence type="ECO:0000256" key="8">
    <source>
        <dbReference type="ARBA" id="ARBA00022927"/>
    </source>
</evidence>
<evidence type="ECO:0000256" key="10">
    <source>
        <dbReference type="ARBA" id="ARBA00030772"/>
    </source>
</evidence>
<sequence length="269" mass="28384">MVTRAPLSALSEPKPRRGWRWALLGIAIGAVLAVVLFAPARWLASALSSWSQGRLLLVNPRGTVWNGAAAVVFASGSGSAQAISLPGLLHWRLRPSFSGIFASLDLPCCAPRPLELKASPRGNGVKVDWQDGRSRWPATMLTGLGAPWNTLKLDGALDISTKAFSLQWDGPVLRIAGQATLDATDVSSSLSTLKPMGSYRLSLEGGNSPTLLLSTREGSLQLNGSGSWSGTAFRFNGEASAAAGREDALSNLLNIIGRRDNARSIITLG</sequence>
<evidence type="ECO:0000256" key="6">
    <source>
        <dbReference type="ARBA" id="ARBA00022519"/>
    </source>
</evidence>
<keyword evidence="8" id="KW-0653">Protein transport</keyword>
<dbReference type="EMBL" id="JXQQ01000043">
    <property type="protein sequence ID" value="KIQ30105.1"/>
    <property type="molecule type" value="Genomic_DNA"/>
</dbReference>
<keyword evidence="6" id="KW-0997">Cell inner membrane</keyword>
<comment type="subcellular location">
    <subcellularLocation>
        <location evidence="1">Cell inner membrane</location>
    </subcellularLocation>
</comment>
<dbReference type="AlphaFoldDB" id="A0A0D0ML77"/>
<proteinExistence type="inferred from homology"/>
<keyword evidence="5" id="KW-1003">Cell membrane</keyword>